<dbReference type="AlphaFoldDB" id="A0AA40E2J0"/>
<comment type="caution">
    <text evidence="1">The sequence shown here is derived from an EMBL/GenBank/DDBJ whole genome shotgun (WGS) entry which is preliminary data.</text>
</comment>
<name>A0AA40E2J0_9PEZI</name>
<protein>
    <submittedName>
        <fullName evidence="1">Uncharacterized protein</fullName>
    </submittedName>
</protein>
<organism evidence="1 2">
    <name type="scientific">Lasiosphaeris hirsuta</name>
    <dbReference type="NCBI Taxonomy" id="260670"/>
    <lineage>
        <taxon>Eukaryota</taxon>
        <taxon>Fungi</taxon>
        <taxon>Dikarya</taxon>
        <taxon>Ascomycota</taxon>
        <taxon>Pezizomycotina</taxon>
        <taxon>Sordariomycetes</taxon>
        <taxon>Sordariomycetidae</taxon>
        <taxon>Sordariales</taxon>
        <taxon>Lasiosphaeriaceae</taxon>
        <taxon>Lasiosphaeris</taxon>
    </lineage>
</organism>
<keyword evidence="2" id="KW-1185">Reference proteome</keyword>
<evidence type="ECO:0000313" key="1">
    <source>
        <dbReference type="EMBL" id="KAK0725584.1"/>
    </source>
</evidence>
<dbReference type="Proteomes" id="UP001172102">
    <property type="component" value="Unassembled WGS sequence"/>
</dbReference>
<reference evidence="1" key="1">
    <citation type="submission" date="2023-06" db="EMBL/GenBank/DDBJ databases">
        <title>Genome-scale phylogeny and comparative genomics of the fungal order Sordariales.</title>
        <authorList>
            <consortium name="Lawrence Berkeley National Laboratory"/>
            <person name="Hensen N."/>
            <person name="Bonometti L."/>
            <person name="Westerberg I."/>
            <person name="Brannstrom I.O."/>
            <person name="Guillou S."/>
            <person name="Cros-Aarteil S."/>
            <person name="Calhoun S."/>
            <person name="Haridas S."/>
            <person name="Kuo A."/>
            <person name="Mondo S."/>
            <person name="Pangilinan J."/>
            <person name="Riley R."/>
            <person name="Labutti K."/>
            <person name="Andreopoulos B."/>
            <person name="Lipzen A."/>
            <person name="Chen C."/>
            <person name="Yanf M."/>
            <person name="Daum C."/>
            <person name="Ng V."/>
            <person name="Clum A."/>
            <person name="Steindorff A."/>
            <person name="Ohm R."/>
            <person name="Martin F."/>
            <person name="Silar P."/>
            <person name="Natvig D."/>
            <person name="Lalanne C."/>
            <person name="Gautier V."/>
            <person name="Ament-Velasquez S.L."/>
            <person name="Kruys A."/>
            <person name="Hutchinson M.I."/>
            <person name="Powell A.J."/>
            <person name="Barry K."/>
            <person name="Miller A.N."/>
            <person name="Grigoriev I.V."/>
            <person name="Debuchy R."/>
            <person name="Gladieux P."/>
            <person name="Thoren M.H."/>
            <person name="Johannesson H."/>
        </authorList>
    </citation>
    <scope>NUCLEOTIDE SEQUENCE</scope>
    <source>
        <strain evidence="1">SMH4607-1</strain>
    </source>
</reference>
<evidence type="ECO:0000313" key="2">
    <source>
        <dbReference type="Proteomes" id="UP001172102"/>
    </source>
</evidence>
<dbReference type="EMBL" id="JAUKUA010000002">
    <property type="protein sequence ID" value="KAK0725584.1"/>
    <property type="molecule type" value="Genomic_DNA"/>
</dbReference>
<sequence>MERSCCLPCFMYPRSFSSSSFLCVLAFPSAAGTLGGMGCVCHLGGDGGLFLFSLSLTADIFPESRRGSFMYSIAGHSSVVFVT</sequence>
<proteinExistence type="predicted"/>
<accession>A0AA40E2J0</accession>
<gene>
    <name evidence="1" type="ORF">B0H67DRAFT_135697</name>
</gene>